<dbReference type="RefSeq" id="WP_166235593.1">
    <property type="nucleotide sequence ID" value="NZ_JAAJBV010000001.1"/>
</dbReference>
<comment type="caution">
    <text evidence="2">The sequence shown here is derived from an EMBL/GenBank/DDBJ whole genome shotgun (WGS) entry which is preliminary data.</text>
</comment>
<keyword evidence="1" id="KW-1133">Transmembrane helix</keyword>
<name>A0ABX0I8Z2_9FLAO</name>
<keyword evidence="1" id="KW-0812">Transmembrane</keyword>
<keyword evidence="1" id="KW-0472">Membrane</keyword>
<accession>A0ABX0I8Z2</accession>
<evidence type="ECO:0008006" key="4">
    <source>
        <dbReference type="Google" id="ProtNLM"/>
    </source>
</evidence>
<evidence type="ECO:0000313" key="3">
    <source>
        <dbReference type="Proteomes" id="UP000761423"/>
    </source>
</evidence>
<proteinExistence type="predicted"/>
<sequence>MAIRKNKITKISIIILMLLLLFFSVKYYKVKEELTTFKEHSELEIKVLESQLGEILHKYDSLSEESKHNAELIALNIDSKSINDESTSQINSTASSINDSIVFYAKRAQELNTQIAQKKQAIADNSKASQNTSQANLYKLSASNINAKGVKIYSDLYKANNSQIQQLRVCYTLQRNDVVKSGSRKIYIQVVNPKNQIISKDNSYVEDALGARLQFSAISEVNYNKKDTDVCAYVDLEKNKTIKGNYIINIYSDFTKIGSTIFEYK</sequence>
<gene>
    <name evidence="2" type="ORF">G4L40_02605</name>
</gene>
<keyword evidence="3" id="KW-1185">Reference proteome</keyword>
<feature type="transmembrane region" description="Helical" evidence="1">
    <location>
        <begin position="12"/>
        <end position="28"/>
    </location>
</feature>
<evidence type="ECO:0000313" key="2">
    <source>
        <dbReference type="EMBL" id="NHM03592.1"/>
    </source>
</evidence>
<dbReference type="EMBL" id="JAAJBV010000001">
    <property type="protein sequence ID" value="NHM03592.1"/>
    <property type="molecule type" value="Genomic_DNA"/>
</dbReference>
<reference evidence="2 3" key="1">
    <citation type="submission" date="2020-02" db="EMBL/GenBank/DDBJ databases">
        <authorList>
            <person name="Chen W.-M."/>
        </authorList>
    </citation>
    <scope>NUCLEOTIDE SEQUENCE [LARGE SCALE GENOMIC DNA]</scope>
    <source>
        <strain evidence="2 3">TWA-26</strain>
    </source>
</reference>
<organism evidence="2 3">
    <name type="scientific">Flavobacterium celericrescens</name>
    <dbReference type="NCBI Taxonomy" id="2709780"/>
    <lineage>
        <taxon>Bacteria</taxon>
        <taxon>Pseudomonadati</taxon>
        <taxon>Bacteroidota</taxon>
        <taxon>Flavobacteriia</taxon>
        <taxon>Flavobacteriales</taxon>
        <taxon>Flavobacteriaceae</taxon>
        <taxon>Flavobacterium</taxon>
    </lineage>
</organism>
<dbReference type="Proteomes" id="UP000761423">
    <property type="component" value="Unassembled WGS sequence"/>
</dbReference>
<evidence type="ECO:0000256" key="1">
    <source>
        <dbReference type="SAM" id="Phobius"/>
    </source>
</evidence>
<protein>
    <recommendedName>
        <fullName evidence="4">Chromosome partitioning protein ParA</fullName>
    </recommendedName>
</protein>